<name>R4WY47_9BURK</name>
<evidence type="ECO:0000313" key="1">
    <source>
        <dbReference type="EMBL" id="BAN24126.1"/>
    </source>
</evidence>
<gene>
    <name evidence="1" type="ORF">BRPE64_ACDS23720</name>
</gene>
<sequence length="41" mass="4420">MIADGHANYARALFHTTRVTALAARSRAIFPSASDTLWSAT</sequence>
<dbReference type="KEGG" id="buo:BRPE64_ACDS23720"/>
<dbReference type="EMBL" id="AP013058">
    <property type="protein sequence ID" value="BAN24126.1"/>
    <property type="molecule type" value="Genomic_DNA"/>
</dbReference>
<reference evidence="1 2" key="1">
    <citation type="journal article" date="2013" name="Genome Announc.">
        <title>Complete Genome Sequence of Burkholderia sp. Strain RPE64, Bacterial Symbiont of the Bean Bug Riptortus pedestris.</title>
        <authorList>
            <person name="Shibata T.F."/>
            <person name="Maeda T."/>
            <person name="Nikoh N."/>
            <person name="Yamaguchi K."/>
            <person name="Oshima K."/>
            <person name="Hattori M."/>
            <person name="Nishiyama T."/>
            <person name="Hasebe M."/>
            <person name="Fukatsu T."/>
            <person name="Kikuchi Y."/>
            <person name="Shigenobu S."/>
        </authorList>
    </citation>
    <scope>NUCLEOTIDE SEQUENCE [LARGE SCALE GENOMIC DNA]</scope>
</reference>
<evidence type="ECO:0000313" key="2">
    <source>
        <dbReference type="Proteomes" id="UP000013966"/>
    </source>
</evidence>
<keyword evidence="2" id="KW-1185">Reference proteome</keyword>
<dbReference type="HOGENOM" id="CLU_3266870_0_0_4"/>
<protein>
    <submittedName>
        <fullName evidence="1">Uncharacterized protein</fullName>
    </submittedName>
</protein>
<organism evidence="1 2">
    <name type="scientific">Caballeronia insecticola</name>
    <dbReference type="NCBI Taxonomy" id="758793"/>
    <lineage>
        <taxon>Bacteria</taxon>
        <taxon>Pseudomonadati</taxon>
        <taxon>Pseudomonadota</taxon>
        <taxon>Betaproteobacteria</taxon>
        <taxon>Burkholderiales</taxon>
        <taxon>Burkholderiaceae</taxon>
        <taxon>Caballeronia</taxon>
    </lineage>
</organism>
<dbReference type="Proteomes" id="UP000013966">
    <property type="component" value="Chromosome 1"/>
</dbReference>
<dbReference type="AlphaFoldDB" id="R4WY47"/>
<reference evidence="1 2" key="2">
    <citation type="journal article" date="2018" name="Int. J. Syst. Evol. Microbiol.">
        <title>Burkholderia insecticola sp. nov., a gut symbiotic bacterium of the bean bug Riptortus pedestris.</title>
        <authorList>
            <person name="Takeshita K."/>
            <person name="Tamaki H."/>
            <person name="Ohbayashi T."/>
            <person name="Meng X.-Y."/>
            <person name="Sone T."/>
            <person name="Mitani Y."/>
            <person name="Peeters C."/>
            <person name="Kikuchi Y."/>
            <person name="Vandamme P."/>
        </authorList>
    </citation>
    <scope>NUCLEOTIDE SEQUENCE [LARGE SCALE GENOMIC DNA]</scope>
    <source>
        <strain evidence="1">RPE64</strain>
    </source>
</reference>
<proteinExistence type="predicted"/>
<accession>R4WY47</accession>
<dbReference type="PATRIC" id="fig|758793.3.peg.2376"/>